<dbReference type="Proteomes" id="UP000515135">
    <property type="component" value="Unplaced"/>
</dbReference>
<feature type="region of interest" description="Disordered" evidence="2">
    <location>
        <begin position="1102"/>
        <end position="1125"/>
    </location>
</feature>
<evidence type="ECO:0000256" key="2">
    <source>
        <dbReference type="SAM" id="MobiDB-lite"/>
    </source>
</evidence>
<name>A0A6P4YD25_BRABE</name>
<proteinExistence type="predicted"/>
<keyword evidence="1" id="KW-0175">Coiled coil</keyword>
<feature type="compositionally biased region" description="Low complexity" evidence="2">
    <location>
        <begin position="600"/>
        <end position="614"/>
    </location>
</feature>
<feature type="compositionally biased region" description="Polar residues" evidence="2">
    <location>
        <begin position="118"/>
        <end position="129"/>
    </location>
</feature>
<evidence type="ECO:0000313" key="3">
    <source>
        <dbReference type="Proteomes" id="UP000515135"/>
    </source>
</evidence>
<gene>
    <name evidence="4" type="primary">LOC109468531</name>
</gene>
<dbReference type="PANTHER" id="PTHR43049">
    <property type="entry name" value="EARLY ENDOSOME ANTIGEN"/>
    <property type="match status" value="1"/>
</dbReference>
<dbReference type="PANTHER" id="PTHR43049:SF1">
    <property type="entry name" value="EARLY ENDOSOME ANTIGEN"/>
    <property type="match status" value="1"/>
</dbReference>
<feature type="region of interest" description="Disordered" evidence="2">
    <location>
        <begin position="1"/>
        <end position="20"/>
    </location>
</feature>
<dbReference type="AlphaFoldDB" id="A0A6P4YD25"/>
<feature type="compositionally biased region" description="Acidic residues" evidence="2">
    <location>
        <begin position="307"/>
        <end position="321"/>
    </location>
</feature>
<reference evidence="4" key="1">
    <citation type="submission" date="2025-08" db="UniProtKB">
        <authorList>
            <consortium name="RefSeq"/>
        </authorList>
    </citation>
    <scope>IDENTIFICATION</scope>
    <source>
        <tissue evidence="4">Gonad</tissue>
    </source>
</reference>
<protein>
    <submittedName>
        <fullName evidence="4">Uncharacterized threonine-rich GPI-anchored glycoprotein PJ4664.02-like</fullName>
    </submittedName>
</protein>
<dbReference type="RefSeq" id="XP_019622333.1">
    <property type="nucleotide sequence ID" value="XM_019766774.1"/>
</dbReference>
<accession>A0A6P4YD25</accession>
<feature type="compositionally biased region" description="Low complexity" evidence="2">
    <location>
        <begin position="406"/>
        <end position="427"/>
    </location>
</feature>
<evidence type="ECO:0000313" key="4">
    <source>
        <dbReference type="RefSeq" id="XP_019622333.1"/>
    </source>
</evidence>
<feature type="region of interest" description="Disordered" evidence="2">
    <location>
        <begin position="301"/>
        <end position="325"/>
    </location>
</feature>
<feature type="coiled-coil region" evidence="1">
    <location>
        <begin position="83"/>
        <end position="110"/>
    </location>
</feature>
<keyword evidence="3" id="KW-1185">Reference proteome</keyword>
<feature type="compositionally biased region" description="Basic and acidic residues" evidence="2">
    <location>
        <begin position="1102"/>
        <end position="1114"/>
    </location>
</feature>
<dbReference type="KEGG" id="bbel:109468531"/>
<feature type="region of interest" description="Disordered" evidence="2">
    <location>
        <begin position="597"/>
        <end position="631"/>
    </location>
</feature>
<feature type="region of interest" description="Disordered" evidence="2">
    <location>
        <begin position="118"/>
        <end position="179"/>
    </location>
</feature>
<evidence type="ECO:0000256" key="1">
    <source>
        <dbReference type="SAM" id="Coils"/>
    </source>
</evidence>
<feature type="region of interest" description="Disordered" evidence="2">
    <location>
        <begin position="28"/>
        <end position="47"/>
    </location>
</feature>
<organism evidence="3 4">
    <name type="scientific">Branchiostoma belcheri</name>
    <name type="common">Amphioxus</name>
    <dbReference type="NCBI Taxonomy" id="7741"/>
    <lineage>
        <taxon>Eukaryota</taxon>
        <taxon>Metazoa</taxon>
        <taxon>Chordata</taxon>
        <taxon>Cephalochordata</taxon>
        <taxon>Leptocardii</taxon>
        <taxon>Amphioxiformes</taxon>
        <taxon>Branchiostomatidae</taxon>
        <taxon>Branchiostoma</taxon>
    </lineage>
</organism>
<sequence length="1125" mass="122032">MEQVIPTTPSRKVLGTVNTPSSGRVFRQAKRRSVVSTPGIVPAPKTPLRGLRFNPETPQKIYKDENDAPAITIATSLSPEEKLVKAQKDLQDKDQLILQLQQQLASLQLHSPVQLQQKSAAQQLRSPTVLQEKPADQGPPATSEETAASMASASTEDQSDSTVPNIPTIREPESPVFDSHADDTTDETTMNLVNMPPLFVPCYPGNEVNSCYDDDEEEDTMQILGEASAFVRETLGDPTPPPEGMVAPNVPSSSTVDCTKPEAARGGQDGFSISVGRYVDGVISQAVTNVLEDQFKMSEDQLKTWEEPNEEEDIASEDELSESSPCRNLRDIAAELQADLSYSSPLPRATEKAVCKFGESQASTAGEAPPSTDTGTAGSLVDAEAPPNQEACTAEPVDAVAPPSPEAHTADAASEAEAPPSPEAHTAGISTLDDEDMDAKVPPSPESHIADEAVDAEAPPSPEAHTAGDAEAPPNQETCTAEPVDAVAPPSPETHIADEAVDAFVDDILTSAAEQLQSTPNSAPWRNLRGIAAQLQADLSFSSPAPASRESAQVAMEVAMTTDAHSVIDRAFHFLHEQDYPVTEETVSTATADAQEQHVTTETASVATTASTETVTKDTGSSPLATTPKKFADSATATSPVATVVKETEMTPKSHFSVATATTPPRVVAMATGTSPVATVTKETEMTPTKFCDAAAGTTPPPALVTVATGTTPIQQVAMETMMTPVRMTEEGTATTPGLVPHITTGTAMTPEQQQEDSQNVDLSTLDESGLRRRAQALTISNELLRNDISALNADRVSLSQSVNTLKHRLENSDADLRAEVARLTAEKETAAAELQESADRLQDTEQRLQDSQLLVQNMSRNMQQGEDSLKTQEEQAAVIGQLQRKNNQLEEDLLRSYQQHKEEVGIVSNSDLCDRDRYGRHLEQSQVEMLQLEEDLQVYIDLFQEMETGKTLNNDNAKLNQESAEQIQEMFSKAEKERESLLQERGELERLRDECDRRTKELDEWEKVMVAENKKLKFAAEDAERKESQTNEDLFSAMMQVSDLSADVALLTVAEEECQAKLQESASRCDELQSELQEKRAELVGCQATLSLQEGEIETLQDRLRESESKMSKMNEQLDAEFER</sequence>
<feature type="region of interest" description="Disordered" evidence="2">
    <location>
        <begin position="360"/>
        <end position="492"/>
    </location>
</feature>
<feature type="compositionally biased region" description="Low complexity" evidence="2">
    <location>
        <begin position="141"/>
        <end position="156"/>
    </location>
</feature>
<dbReference type="GeneID" id="109468531"/>
<feature type="coiled-coil region" evidence="1">
    <location>
        <begin position="807"/>
        <end position="1009"/>
    </location>
</feature>